<keyword evidence="3" id="KW-1185">Reference proteome</keyword>
<organism evidence="2 3">
    <name type="scientific">Hyphobacterium marinum</name>
    <dbReference type="NCBI Taxonomy" id="3116574"/>
    <lineage>
        <taxon>Bacteria</taxon>
        <taxon>Pseudomonadati</taxon>
        <taxon>Pseudomonadota</taxon>
        <taxon>Alphaproteobacteria</taxon>
        <taxon>Maricaulales</taxon>
        <taxon>Maricaulaceae</taxon>
        <taxon>Hyphobacterium</taxon>
    </lineage>
</organism>
<reference evidence="2 3" key="1">
    <citation type="submission" date="2024-01" db="EMBL/GenBank/DDBJ databases">
        <title>Hyphobacterium bacterium isolated from marine sediment.</title>
        <authorList>
            <person name="Zhao S."/>
        </authorList>
    </citation>
    <scope>NUCLEOTIDE SEQUENCE [LARGE SCALE GENOMIC DNA]</scope>
    <source>
        <strain evidence="2 3">Y60-23</strain>
    </source>
</reference>
<gene>
    <name evidence="2" type="ORF">V0U35_13405</name>
</gene>
<feature type="transmembrane region" description="Helical" evidence="1">
    <location>
        <begin position="108"/>
        <end position="130"/>
    </location>
</feature>
<name>A0ABU7M335_9PROT</name>
<feature type="transmembrane region" description="Helical" evidence="1">
    <location>
        <begin position="46"/>
        <end position="66"/>
    </location>
</feature>
<keyword evidence="1" id="KW-1133">Transmembrane helix</keyword>
<feature type="transmembrane region" description="Helical" evidence="1">
    <location>
        <begin position="78"/>
        <end position="96"/>
    </location>
</feature>
<accession>A0ABU7M335</accession>
<dbReference type="RefSeq" id="WP_330197249.1">
    <property type="nucleotide sequence ID" value="NZ_JAZDRO010000008.1"/>
</dbReference>
<evidence type="ECO:0008006" key="4">
    <source>
        <dbReference type="Google" id="ProtNLM"/>
    </source>
</evidence>
<sequence length="141" mass="14464">MRFGATFLTFFIVSFLLSGLTASFVIVPLFGEGLGEMLRSADDASAFPSMIAGFALYSLAAAWFLLNTRAADSWLMNGLLVGAAFVVFITGQYAILPGWSVLPVNPTIGSGIVSGLPAIPAAIAAAFVAARLGRSGAAVSA</sequence>
<comment type="caution">
    <text evidence="2">The sequence shown here is derived from an EMBL/GenBank/DDBJ whole genome shotgun (WGS) entry which is preliminary data.</text>
</comment>
<protein>
    <recommendedName>
        <fullName evidence="4">Major facilitator superfamily (MFS) profile domain-containing protein</fullName>
    </recommendedName>
</protein>
<proteinExistence type="predicted"/>
<evidence type="ECO:0000313" key="2">
    <source>
        <dbReference type="EMBL" id="MEE2567675.1"/>
    </source>
</evidence>
<evidence type="ECO:0000313" key="3">
    <source>
        <dbReference type="Proteomes" id="UP001310692"/>
    </source>
</evidence>
<keyword evidence="1" id="KW-0812">Transmembrane</keyword>
<keyword evidence="1" id="KW-0472">Membrane</keyword>
<dbReference type="Proteomes" id="UP001310692">
    <property type="component" value="Unassembled WGS sequence"/>
</dbReference>
<dbReference type="EMBL" id="JAZDRO010000008">
    <property type="protein sequence ID" value="MEE2567675.1"/>
    <property type="molecule type" value="Genomic_DNA"/>
</dbReference>
<evidence type="ECO:0000256" key="1">
    <source>
        <dbReference type="SAM" id="Phobius"/>
    </source>
</evidence>